<sequence length="84" mass="9439">MAAVVKKWEAKEFNPAFEHIRIGEVKKIIFRSQSFIYQEMGKGTFPAGVKLSPAITVWRKKDIEQWLIDSVKANGSGVVEGTSK</sequence>
<dbReference type="EMBL" id="DAAWID010000007">
    <property type="protein sequence ID" value="HAF7987240.1"/>
    <property type="molecule type" value="Genomic_DNA"/>
</dbReference>
<proteinExistence type="predicted"/>
<reference evidence="1" key="1">
    <citation type="journal article" date="2018" name="Genome Biol.">
        <title>SKESA: strategic k-mer extension for scrupulous assemblies.</title>
        <authorList>
            <person name="Souvorov A."/>
            <person name="Agarwala R."/>
            <person name="Lipman D.J."/>
        </authorList>
    </citation>
    <scope>NUCLEOTIDE SEQUENCE</scope>
    <source>
        <strain evidence="1">405-87</strain>
    </source>
</reference>
<evidence type="ECO:0000313" key="1">
    <source>
        <dbReference type="EMBL" id="HAF7987240.1"/>
    </source>
</evidence>
<reference evidence="1" key="2">
    <citation type="submission" date="2018-07" db="EMBL/GenBank/DDBJ databases">
        <authorList>
            <consortium name="NCBI Pathogen Detection Project"/>
        </authorList>
    </citation>
    <scope>NUCLEOTIDE SEQUENCE</scope>
    <source>
        <strain evidence="1">405-87</strain>
    </source>
</reference>
<comment type="caution">
    <text evidence="1">The sequence shown here is derived from an EMBL/GenBank/DDBJ whole genome shotgun (WGS) entry which is preliminary data.</text>
</comment>
<accession>A0A753B0S4</accession>
<name>A0A753B0S4_SALHO</name>
<dbReference type="InterPro" id="IPR010260">
    <property type="entry name" value="AlpA"/>
</dbReference>
<dbReference type="Gene3D" id="1.10.238.160">
    <property type="match status" value="1"/>
</dbReference>
<protein>
    <submittedName>
        <fullName evidence="1">AlpA family phage regulatory protein</fullName>
    </submittedName>
</protein>
<gene>
    <name evidence="1" type="ORF">GND80_001948</name>
</gene>
<dbReference type="AlphaFoldDB" id="A0A753B0S4"/>
<organism evidence="1">
    <name type="scientific">Salmonella enterica subsp. houtenae serovar 45:g,z51:-</name>
    <dbReference type="NCBI Taxonomy" id="1967611"/>
    <lineage>
        <taxon>Bacteria</taxon>
        <taxon>Pseudomonadati</taxon>
        <taxon>Pseudomonadota</taxon>
        <taxon>Gammaproteobacteria</taxon>
        <taxon>Enterobacterales</taxon>
        <taxon>Enterobacteriaceae</taxon>
        <taxon>Salmonella</taxon>
    </lineage>
</organism>
<dbReference type="Pfam" id="PF05930">
    <property type="entry name" value="Phage_AlpA"/>
    <property type="match status" value="1"/>
</dbReference>